<name>G2QM28_THET4</name>
<dbReference type="InParanoid" id="G2QM28"/>
<sequence>QREYPCGHFRWTALNWCESYKGGQKRCEPNVIDFEERPGVCGECKEKKWEDWE</sequence>
<dbReference type="GeneID" id="11514468"/>
<reference evidence="1 2" key="1">
    <citation type="journal article" date="2011" name="Nat. Biotechnol.">
        <title>Comparative genomic analysis of the thermophilic biomass-degrading fungi Myceliophthora thermophila and Thielavia terrestris.</title>
        <authorList>
            <person name="Berka R.M."/>
            <person name="Grigoriev I.V."/>
            <person name="Otillar R."/>
            <person name="Salamov A."/>
            <person name="Grimwood J."/>
            <person name="Reid I."/>
            <person name="Ishmael N."/>
            <person name="John T."/>
            <person name="Darmond C."/>
            <person name="Moisan M.-C."/>
            <person name="Henrissat B."/>
            <person name="Coutinho P.M."/>
            <person name="Lombard V."/>
            <person name="Natvig D.O."/>
            <person name="Lindquist E."/>
            <person name="Schmutz J."/>
            <person name="Lucas S."/>
            <person name="Harris P."/>
            <person name="Powlowski J."/>
            <person name="Bellemare A."/>
            <person name="Taylor D."/>
            <person name="Butler G."/>
            <person name="de Vries R.P."/>
            <person name="Allijn I.E."/>
            <person name="van den Brink J."/>
            <person name="Ushinsky S."/>
            <person name="Storms R."/>
            <person name="Powell A.J."/>
            <person name="Paulsen I.T."/>
            <person name="Elbourne L.D.H."/>
            <person name="Baker S.E."/>
            <person name="Magnuson J."/>
            <person name="LaBoissiere S."/>
            <person name="Clutterbuck A.J."/>
            <person name="Martinez D."/>
            <person name="Wogulis M."/>
            <person name="de Leon A.L."/>
            <person name="Rey M.W."/>
            <person name="Tsang A."/>
        </authorList>
    </citation>
    <scope>NUCLEOTIDE SEQUENCE [LARGE SCALE GENOMIC DNA]</scope>
    <source>
        <strain evidence="2">ATCC 42464 / BCRC 31852 / DSM 1799</strain>
    </source>
</reference>
<keyword evidence="2" id="KW-1185">Reference proteome</keyword>
<evidence type="ECO:0000313" key="2">
    <source>
        <dbReference type="Proteomes" id="UP000007322"/>
    </source>
</evidence>
<dbReference type="VEuPathDB" id="FungiDB:MYCTH_37027"/>
<dbReference type="KEGG" id="mtm:MYCTH_37027"/>
<dbReference type="EMBL" id="CP003007">
    <property type="protein sequence ID" value="AEO61008.1"/>
    <property type="molecule type" value="Genomic_DNA"/>
</dbReference>
<dbReference type="RefSeq" id="XP_003666253.1">
    <property type="nucleotide sequence ID" value="XM_003666205.1"/>
</dbReference>
<organism evidence="1 2">
    <name type="scientific">Thermothelomyces thermophilus (strain ATCC 42464 / BCRC 31852 / DSM 1799)</name>
    <name type="common">Sporotrichum thermophile</name>
    <dbReference type="NCBI Taxonomy" id="573729"/>
    <lineage>
        <taxon>Eukaryota</taxon>
        <taxon>Fungi</taxon>
        <taxon>Dikarya</taxon>
        <taxon>Ascomycota</taxon>
        <taxon>Pezizomycotina</taxon>
        <taxon>Sordariomycetes</taxon>
        <taxon>Sordariomycetidae</taxon>
        <taxon>Sordariales</taxon>
        <taxon>Chaetomiaceae</taxon>
        <taxon>Thermothelomyces</taxon>
    </lineage>
</organism>
<protein>
    <submittedName>
        <fullName evidence="1">Uncharacterized protein</fullName>
    </submittedName>
</protein>
<dbReference type="AlphaFoldDB" id="G2QM28"/>
<dbReference type="OrthoDB" id="4555983at2759"/>
<gene>
    <name evidence="1" type="ORF">MYCTH_37027</name>
</gene>
<evidence type="ECO:0000313" key="1">
    <source>
        <dbReference type="EMBL" id="AEO61008.1"/>
    </source>
</evidence>
<accession>G2QM28</accession>
<dbReference type="HOGENOM" id="CLU_190852_0_0_1"/>
<proteinExistence type="predicted"/>
<feature type="non-terminal residue" evidence="1">
    <location>
        <position position="53"/>
    </location>
</feature>
<dbReference type="Proteomes" id="UP000007322">
    <property type="component" value="Chromosome 6"/>
</dbReference>
<feature type="non-terminal residue" evidence="1">
    <location>
        <position position="1"/>
    </location>
</feature>